<feature type="transmembrane region" description="Helical" evidence="1">
    <location>
        <begin position="7"/>
        <end position="29"/>
    </location>
</feature>
<dbReference type="eggNOG" id="COG0457">
    <property type="taxonomic scope" value="Bacteria"/>
</dbReference>
<accession>K9WGY8</accession>
<evidence type="ECO:0000313" key="3">
    <source>
        <dbReference type="Proteomes" id="UP000010471"/>
    </source>
</evidence>
<keyword evidence="3" id="KW-1185">Reference proteome</keyword>
<proteinExistence type="predicted"/>
<keyword evidence="1" id="KW-0472">Membrane</keyword>
<gene>
    <name evidence="2" type="ORF">Mic7113_3324</name>
</gene>
<dbReference type="OrthoDB" id="486403at2"/>
<evidence type="ECO:0000313" key="2">
    <source>
        <dbReference type="EMBL" id="AFZ19056.1"/>
    </source>
</evidence>
<organism evidence="2 3">
    <name type="scientific">Allocoleopsis franciscana PCC 7113</name>
    <dbReference type="NCBI Taxonomy" id="1173027"/>
    <lineage>
        <taxon>Bacteria</taxon>
        <taxon>Bacillati</taxon>
        <taxon>Cyanobacteriota</taxon>
        <taxon>Cyanophyceae</taxon>
        <taxon>Coleofasciculales</taxon>
        <taxon>Coleofasciculaceae</taxon>
        <taxon>Allocoleopsis</taxon>
        <taxon>Allocoleopsis franciscana</taxon>
    </lineage>
</organism>
<feature type="transmembrane region" description="Helical" evidence="1">
    <location>
        <begin position="41"/>
        <end position="65"/>
    </location>
</feature>
<reference evidence="2 3" key="1">
    <citation type="submission" date="2012-06" db="EMBL/GenBank/DDBJ databases">
        <title>Finished chromosome of genome of Microcoleus sp. PCC 7113.</title>
        <authorList>
            <consortium name="US DOE Joint Genome Institute"/>
            <person name="Gugger M."/>
            <person name="Coursin T."/>
            <person name="Rippka R."/>
            <person name="Tandeau De Marsac N."/>
            <person name="Huntemann M."/>
            <person name="Wei C.-L."/>
            <person name="Han J."/>
            <person name="Detter J.C."/>
            <person name="Han C."/>
            <person name="Tapia R."/>
            <person name="Chen A."/>
            <person name="Kyrpides N."/>
            <person name="Mavromatis K."/>
            <person name="Markowitz V."/>
            <person name="Szeto E."/>
            <person name="Ivanova N."/>
            <person name="Pagani I."/>
            <person name="Pati A."/>
            <person name="Goodwin L."/>
            <person name="Nordberg H.P."/>
            <person name="Cantor M.N."/>
            <person name="Hua S.X."/>
            <person name="Woyke T."/>
            <person name="Kerfeld C.A."/>
        </authorList>
    </citation>
    <scope>NUCLEOTIDE SEQUENCE [LARGE SCALE GENOMIC DNA]</scope>
    <source>
        <strain evidence="2 3">PCC 7113</strain>
    </source>
</reference>
<protein>
    <submittedName>
        <fullName evidence="2">Uncharacterized protein</fullName>
    </submittedName>
</protein>
<dbReference type="HOGENOM" id="CLU_1873290_0_0_3"/>
<sequence>MMSFNQLILIGVLILFVAIVAAGLLGYLLSQFIQRFLPVDAFTFLITLFLVVAIALLIYGLFLLIKRQRTQPSSPSRNVPPEPLELPVEAPFIRRRRTKSQLSQSSVDRELQYRLIHLLAGDEAAAKRLVNRIRQNHPGMPENWYWQRAIEDVERDRL</sequence>
<keyword evidence="1" id="KW-0812">Transmembrane</keyword>
<dbReference type="STRING" id="1173027.Mic7113_3324"/>
<name>K9WGY8_9CYAN</name>
<dbReference type="KEGG" id="mic:Mic7113_3324"/>
<dbReference type="RefSeq" id="WP_015183199.1">
    <property type="nucleotide sequence ID" value="NC_019738.1"/>
</dbReference>
<evidence type="ECO:0000256" key="1">
    <source>
        <dbReference type="SAM" id="Phobius"/>
    </source>
</evidence>
<dbReference type="AlphaFoldDB" id="K9WGY8"/>
<dbReference type="EMBL" id="CP003630">
    <property type="protein sequence ID" value="AFZ19056.1"/>
    <property type="molecule type" value="Genomic_DNA"/>
</dbReference>
<keyword evidence="1" id="KW-1133">Transmembrane helix</keyword>
<dbReference type="Proteomes" id="UP000010471">
    <property type="component" value="Chromosome"/>
</dbReference>